<keyword evidence="1" id="KW-1133">Transmembrane helix</keyword>
<reference evidence="2" key="1">
    <citation type="submission" date="2020-07" db="EMBL/GenBank/DDBJ databases">
        <authorList>
            <person name="Nieuwenhuis M."/>
            <person name="Van De Peppel L.J.J."/>
        </authorList>
    </citation>
    <scope>NUCLEOTIDE SEQUENCE</scope>
    <source>
        <strain evidence="2">AP01</strain>
        <tissue evidence="2">Mycelium</tissue>
    </source>
</reference>
<dbReference type="Proteomes" id="UP000775547">
    <property type="component" value="Unassembled WGS sequence"/>
</dbReference>
<evidence type="ECO:0000256" key="1">
    <source>
        <dbReference type="SAM" id="Phobius"/>
    </source>
</evidence>
<feature type="transmembrane region" description="Helical" evidence="1">
    <location>
        <begin position="54"/>
        <end position="74"/>
    </location>
</feature>
<feature type="transmembrane region" description="Helical" evidence="1">
    <location>
        <begin position="165"/>
        <end position="190"/>
    </location>
</feature>
<dbReference type="PANTHER" id="PTHR40465:SF1">
    <property type="entry name" value="DUF6534 DOMAIN-CONTAINING PROTEIN"/>
    <property type="match status" value="1"/>
</dbReference>
<proteinExistence type="predicted"/>
<feature type="transmembrane region" description="Helical" evidence="1">
    <location>
        <begin position="127"/>
        <end position="150"/>
    </location>
</feature>
<dbReference type="AlphaFoldDB" id="A0A9P7G885"/>
<evidence type="ECO:0000313" key="3">
    <source>
        <dbReference type="Proteomes" id="UP000775547"/>
    </source>
</evidence>
<gene>
    <name evidence="2" type="ORF">DXG03_003041</name>
</gene>
<evidence type="ECO:0000313" key="2">
    <source>
        <dbReference type="EMBL" id="KAG5642297.1"/>
    </source>
</evidence>
<reference evidence="2" key="2">
    <citation type="submission" date="2021-10" db="EMBL/GenBank/DDBJ databases">
        <title>Phylogenomics reveals ancestral predisposition of the termite-cultivated fungus Termitomyces towards a domesticated lifestyle.</title>
        <authorList>
            <person name="Auxier B."/>
            <person name="Grum-Grzhimaylo A."/>
            <person name="Cardenas M.E."/>
            <person name="Lodge J.D."/>
            <person name="Laessoe T."/>
            <person name="Pedersen O."/>
            <person name="Smith M.E."/>
            <person name="Kuyper T.W."/>
            <person name="Franco-Molano E.A."/>
            <person name="Baroni T.J."/>
            <person name="Aanen D.K."/>
        </authorList>
    </citation>
    <scope>NUCLEOTIDE SEQUENCE</scope>
    <source>
        <strain evidence="2">AP01</strain>
        <tissue evidence="2">Mycelium</tissue>
    </source>
</reference>
<sequence>MDPSDSDSRARLIEGILGPHEVGVMFAIFLFGLVTIQAFTYFREYPGDHRVVKILVSVVWTLLLVHTSISAYSIYQRTVKDYGRGNLAALDRYPEGMCGAFSLSALIGSLVQSFFAHRLRKLSGQSLTAIICWFLSAVRLGSVICISVTACQATSVRPYVEQWKWLAIFALSVSAFVDLLIAGSLAWCLWSRRGHVFAQ</sequence>
<organism evidence="2 3">
    <name type="scientific">Asterophora parasitica</name>
    <dbReference type="NCBI Taxonomy" id="117018"/>
    <lineage>
        <taxon>Eukaryota</taxon>
        <taxon>Fungi</taxon>
        <taxon>Dikarya</taxon>
        <taxon>Basidiomycota</taxon>
        <taxon>Agaricomycotina</taxon>
        <taxon>Agaricomycetes</taxon>
        <taxon>Agaricomycetidae</taxon>
        <taxon>Agaricales</taxon>
        <taxon>Tricholomatineae</taxon>
        <taxon>Lyophyllaceae</taxon>
        <taxon>Asterophora</taxon>
    </lineage>
</organism>
<keyword evidence="1" id="KW-0812">Transmembrane</keyword>
<keyword evidence="3" id="KW-1185">Reference proteome</keyword>
<dbReference type="OrthoDB" id="2868589at2759"/>
<dbReference type="EMBL" id="JABCKV010000198">
    <property type="protein sequence ID" value="KAG5642297.1"/>
    <property type="molecule type" value="Genomic_DNA"/>
</dbReference>
<protein>
    <submittedName>
        <fullName evidence="2">Uncharacterized protein</fullName>
    </submittedName>
</protein>
<keyword evidence="1" id="KW-0472">Membrane</keyword>
<accession>A0A9P7G885</accession>
<feature type="transmembrane region" description="Helical" evidence="1">
    <location>
        <begin position="94"/>
        <end position="115"/>
    </location>
</feature>
<name>A0A9P7G885_9AGAR</name>
<dbReference type="PANTHER" id="PTHR40465">
    <property type="entry name" value="CHROMOSOME 1, WHOLE GENOME SHOTGUN SEQUENCE"/>
    <property type="match status" value="1"/>
</dbReference>
<comment type="caution">
    <text evidence="2">The sequence shown here is derived from an EMBL/GenBank/DDBJ whole genome shotgun (WGS) entry which is preliminary data.</text>
</comment>
<feature type="transmembrane region" description="Helical" evidence="1">
    <location>
        <begin position="22"/>
        <end position="42"/>
    </location>
</feature>